<keyword evidence="3" id="KW-1185">Reference proteome</keyword>
<gene>
    <name evidence="2" type="ORF">EJB05_08088</name>
</gene>
<evidence type="ECO:0000256" key="1">
    <source>
        <dbReference type="SAM" id="MobiDB-lite"/>
    </source>
</evidence>
<dbReference type="EMBL" id="RWGY01000004">
    <property type="protein sequence ID" value="TVU48451.1"/>
    <property type="molecule type" value="Genomic_DNA"/>
</dbReference>
<reference evidence="2 3" key="1">
    <citation type="journal article" date="2019" name="Sci. Rep.">
        <title>A high-quality genome of Eragrostis curvula grass provides insights into Poaceae evolution and supports new strategies to enhance forage quality.</title>
        <authorList>
            <person name="Carballo J."/>
            <person name="Santos B.A.C.M."/>
            <person name="Zappacosta D."/>
            <person name="Garbus I."/>
            <person name="Selva J.P."/>
            <person name="Gallo C.A."/>
            <person name="Diaz A."/>
            <person name="Albertini E."/>
            <person name="Caccamo M."/>
            <person name="Echenique V."/>
        </authorList>
    </citation>
    <scope>NUCLEOTIDE SEQUENCE [LARGE SCALE GENOMIC DNA]</scope>
    <source>
        <strain evidence="3">cv. Victoria</strain>
        <tissue evidence="2">Leaf</tissue>
    </source>
</reference>
<sequence>LRSTSWRRQLRDGGVISASPNGGAAPGSNSPPSAAPLAAAVSSPCGEELLLSSSTAQVRAVCAFVQTKVKPIHIVHGSQRDT</sequence>
<feature type="compositionally biased region" description="Low complexity" evidence="1">
    <location>
        <begin position="17"/>
        <end position="38"/>
    </location>
</feature>
<feature type="non-terminal residue" evidence="2">
    <location>
        <position position="1"/>
    </location>
</feature>
<comment type="caution">
    <text evidence="2">The sequence shown here is derived from an EMBL/GenBank/DDBJ whole genome shotgun (WGS) entry which is preliminary data.</text>
</comment>
<protein>
    <submittedName>
        <fullName evidence="2">Uncharacterized protein</fullName>
    </submittedName>
</protein>
<name>A0A5J9WK52_9POAL</name>
<accession>A0A5J9WK52</accession>
<feature type="region of interest" description="Disordered" evidence="1">
    <location>
        <begin position="1"/>
        <end position="38"/>
    </location>
</feature>
<dbReference type="Proteomes" id="UP000324897">
    <property type="component" value="Chromosome 5"/>
</dbReference>
<evidence type="ECO:0000313" key="2">
    <source>
        <dbReference type="EMBL" id="TVU48451.1"/>
    </source>
</evidence>
<dbReference type="AlphaFoldDB" id="A0A5J9WK52"/>
<proteinExistence type="predicted"/>
<organism evidence="2 3">
    <name type="scientific">Eragrostis curvula</name>
    <name type="common">weeping love grass</name>
    <dbReference type="NCBI Taxonomy" id="38414"/>
    <lineage>
        <taxon>Eukaryota</taxon>
        <taxon>Viridiplantae</taxon>
        <taxon>Streptophyta</taxon>
        <taxon>Embryophyta</taxon>
        <taxon>Tracheophyta</taxon>
        <taxon>Spermatophyta</taxon>
        <taxon>Magnoliopsida</taxon>
        <taxon>Liliopsida</taxon>
        <taxon>Poales</taxon>
        <taxon>Poaceae</taxon>
        <taxon>PACMAD clade</taxon>
        <taxon>Chloridoideae</taxon>
        <taxon>Eragrostideae</taxon>
        <taxon>Eragrostidinae</taxon>
        <taxon>Eragrostis</taxon>
    </lineage>
</organism>
<evidence type="ECO:0000313" key="3">
    <source>
        <dbReference type="Proteomes" id="UP000324897"/>
    </source>
</evidence>